<evidence type="ECO:0000313" key="4">
    <source>
        <dbReference type="EMBL" id="WXB18259.1"/>
    </source>
</evidence>
<keyword evidence="2" id="KW-1133">Transmembrane helix</keyword>
<feature type="transmembrane region" description="Helical" evidence="2">
    <location>
        <begin position="227"/>
        <end position="250"/>
    </location>
</feature>
<dbReference type="Proteomes" id="UP001370348">
    <property type="component" value="Chromosome"/>
</dbReference>
<evidence type="ECO:0008006" key="6">
    <source>
        <dbReference type="Google" id="ProtNLM"/>
    </source>
</evidence>
<keyword evidence="5" id="KW-1185">Reference proteome</keyword>
<evidence type="ECO:0000256" key="1">
    <source>
        <dbReference type="SAM" id="MobiDB-lite"/>
    </source>
</evidence>
<dbReference type="EMBL" id="CP089984">
    <property type="protein sequence ID" value="WXB18259.1"/>
    <property type="molecule type" value="Genomic_DNA"/>
</dbReference>
<keyword evidence="2" id="KW-0472">Membrane</keyword>
<protein>
    <recommendedName>
        <fullName evidence="6">PEGA domain-containing protein</fullName>
    </recommendedName>
</protein>
<feature type="chain" id="PRO_5045073807" description="PEGA domain-containing protein" evidence="3">
    <location>
        <begin position="32"/>
        <end position="350"/>
    </location>
</feature>
<feature type="signal peptide" evidence="3">
    <location>
        <begin position="1"/>
        <end position="31"/>
    </location>
</feature>
<evidence type="ECO:0000256" key="3">
    <source>
        <dbReference type="SAM" id="SignalP"/>
    </source>
</evidence>
<name>A0ABZ2M6W7_9BACT</name>
<keyword evidence="3" id="KW-0732">Signal</keyword>
<proteinExistence type="predicted"/>
<evidence type="ECO:0000256" key="2">
    <source>
        <dbReference type="SAM" id="Phobius"/>
    </source>
</evidence>
<reference evidence="4 5" key="1">
    <citation type="submission" date="2021-12" db="EMBL/GenBank/DDBJ databases">
        <title>Discovery of the Pendulisporaceae a myxobacterial family with distinct sporulation behavior and unique specialized metabolism.</title>
        <authorList>
            <person name="Garcia R."/>
            <person name="Popoff A."/>
            <person name="Bader C.D."/>
            <person name="Loehr J."/>
            <person name="Walesch S."/>
            <person name="Walt C."/>
            <person name="Boldt J."/>
            <person name="Bunk B."/>
            <person name="Haeckl F.J.F.P.J."/>
            <person name="Gunesch A.P."/>
            <person name="Birkelbach J."/>
            <person name="Nuebel U."/>
            <person name="Pietschmann T."/>
            <person name="Bach T."/>
            <person name="Mueller R."/>
        </authorList>
    </citation>
    <scope>NUCLEOTIDE SEQUENCE [LARGE SCALE GENOMIC DNA]</scope>
    <source>
        <strain evidence="4 5">MSr11954</strain>
    </source>
</reference>
<dbReference type="Gene3D" id="1.25.40.10">
    <property type="entry name" value="Tetratricopeptide repeat domain"/>
    <property type="match status" value="1"/>
</dbReference>
<dbReference type="SUPFAM" id="SSF48452">
    <property type="entry name" value="TPR-like"/>
    <property type="match status" value="1"/>
</dbReference>
<keyword evidence="2" id="KW-0812">Transmembrane</keyword>
<sequence length="350" mass="37187">MNAPIATRSFEKLLFAVVMVAGVSAAQAAHAQTETPEFREREAKRAYAHKEFDRARRLYEELYASDPKPKYLWNLAIVENQSGAFVDALHHFKTYLKSSDASDKDRDDARAYLHELAAKTGHIAVEAPTGTHLVVDGVDNGMETPLDEPLDVRPGQHEIEGRRDGKSKTVAVRAGAGQLVTARLVFDAPAPLAEVLPPAPAVATARAPIAPPPEHREVRTSHGPAKIVTVATIGAAALASFGAGIGFAIAKANAEERLDALRASSGPSACSHEAQPESCTKMNDEVDAIHRNTTFANVFLGAGIGLVLVGGVAWLVWPKTSPSDTPRARVLQIAPVLTPHAAGLTSTVGF</sequence>
<feature type="region of interest" description="Disordered" evidence="1">
    <location>
        <begin position="146"/>
        <end position="166"/>
    </location>
</feature>
<feature type="transmembrane region" description="Helical" evidence="2">
    <location>
        <begin position="298"/>
        <end position="317"/>
    </location>
</feature>
<evidence type="ECO:0000313" key="5">
    <source>
        <dbReference type="Proteomes" id="UP001370348"/>
    </source>
</evidence>
<feature type="compositionally biased region" description="Basic and acidic residues" evidence="1">
    <location>
        <begin position="150"/>
        <end position="166"/>
    </location>
</feature>
<dbReference type="RefSeq" id="WP_394827901.1">
    <property type="nucleotide sequence ID" value="NZ_CP089984.1"/>
</dbReference>
<accession>A0ABZ2M6W7</accession>
<organism evidence="4 5">
    <name type="scientific">Pendulispora albinea</name>
    <dbReference type="NCBI Taxonomy" id="2741071"/>
    <lineage>
        <taxon>Bacteria</taxon>
        <taxon>Pseudomonadati</taxon>
        <taxon>Myxococcota</taxon>
        <taxon>Myxococcia</taxon>
        <taxon>Myxococcales</taxon>
        <taxon>Sorangiineae</taxon>
        <taxon>Pendulisporaceae</taxon>
        <taxon>Pendulispora</taxon>
    </lineage>
</organism>
<gene>
    <name evidence="4" type="ORF">LZC94_13470</name>
</gene>
<dbReference type="InterPro" id="IPR011990">
    <property type="entry name" value="TPR-like_helical_dom_sf"/>
</dbReference>